<dbReference type="InterPro" id="IPR027417">
    <property type="entry name" value="P-loop_NTPase"/>
</dbReference>
<dbReference type="Gene3D" id="1.10.10.10">
    <property type="entry name" value="Winged helix-like DNA-binding domain superfamily/Winged helix DNA-binding domain"/>
    <property type="match status" value="1"/>
</dbReference>
<feature type="domain" description="HTH luxR-type" evidence="3">
    <location>
        <begin position="819"/>
        <end position="881"/>
    </location>
</feature>
<dbReference type="PANTHER" id="PTHR16305:SF35">
    <property type="entry name" value="TRANSCRIPTIONAL ACTIVATOR DOMAIN"/>
    <property type="match status" value="1"/>
</dbReference>
<dbReference type="PANTHER" id="PTHR16305">
    <property type="entry name" value="TESTICULAR SOLUBLE ADENYLYL CYCLASE"/>
    <property type="match status" value="1"/>
</dbReference>
<name>A0ABT2GCI2_9MICO</name>
<dbReference type="SUPFAM" id="SSF46894">
    <property type="entry name" value="C-terminal effector domain of the bipartite response regulators"/>
    <property type="match status" value="1"/>
</dbReference>
<reference evidence="4" key="1">
    <citation type="submission" date="2022-08" db="EMBL/GenBank/DDBJ databases">
        <authorList>
            <person name="Deng Y."/>
            <person name="Han X.-F."/>
            <person name="Zhang Y.-Q."/>
        </authorList>
    </citation>
    <scope>NUCLEOTIDE SEQUENCE</scope>
    <source>
        <strain evidence="4">CPCC 205716</strain>
    </source>
</reference>
<proteinExistence type="predicted"/>
<dbReference type="SUPFAM" id="SSF48452">
    <property type="entry name" value="TPR-like"/>
    <property type="match status" value="1"/>
</dbReference>
<evidence type="ECO:0000313" key="5">
    <source>
        <dbReference type="Proteomes" id="UP001165580"/>
    </source>
</evidence>
<keyword evidence="1" id="KW-0547">Nucleotide-binding</keyword>
<keyword evidence="2" id="KW-0067">ATP-binding</keyword>
<sequence length="881" mass="95318">MRFLARDLELDAVARLAASAAGGALVFTGEQGIGKSRLLREAAGRSALHSVLVQTNPAEAAWPLSGFSAVFAAIDDPRAVEFAGRFTLRSTEPQQVFAAARDLLTMLRGLGLPPLVILIDDLDRMDEISQTLIGFMAGRLAGTGLRFVTTARRLGGDHMLAFREWPLAPLGFDEAAELVQDELGPAADAGTVEILAARSGGNPLVIEQSARALTREQISGREALVLPMRPPIATQALSAELLEPLSPLARAVADDVAMAPLSEVAVVTGDDVDRMDALEELLYSGLVDVHGRVVRLHDPLLRSYLYWSLEPHHRRDRHRELAALAVDGGPSARTRAWHESFAPSGHSAVVALLDAAHGLTIDGETDAAVELAERALLLDPELTGDDGALHRFATLLARQGRLDLASRYLAHVHVDAPSAELALRLATTRIGIELSRSHVVPADDIEASVSLSGDDDPIGAAELLSTVSSFESARWDLDEARRWQRLAALFVAKAGGTAPAAFIDASAMIDAIDGREEVRPVPARLSSDELLDLPVGSLIAFATVLCYQERYAQARRVVNVVLHDHPTEHLARSWAWNLSLINEIRAGDFHRAHAVVENWSAEPIDTERPHAGRALAMTWHALTLGLRDEARELAEECSALAAAERNPGVLARLSTFLGTDALLHREVDEAVRLLALAEAGSTQIENPALVRHSANLVEAYVLADRRAEARSVLQRMLAQQQERPSEWLELAVCRSAAVLAPDDEAPAQLAAAVALHEERACDYELGRTLLLQGERLSRLGLGSESQSALAMAAATFERAGATLWARRASAGEPVEVRDADSILALLKTEERVIAELVRRGLRNREIAGELFISLRTVELRLTHIYRKVGARSRSHLASLLN</sequence>
<dbReference type="InterPro" id="IPR036388">
    <property type="entry name" value="WH-like_DNA-bd_sf"/>
</dbReference>
<dbReference type="RefSeq" id="WP_259484883.1">
    <property type="nucleotide sequence ID" value="NZ_JANTEZ010000001.1"/>
</dbReference>
<evidence type="ECO:0000256" key="2">
    <source>
        <dbReference type="ARBA" id="ARBA00022840"/>
    </source>
</evidence>
<dbReference type="Proteomes" id="UP001165580">
    <property type="component" value="Unassembled WGS sequence"/>
</dbReference>
<keyword evidence="5" id="KW-1185">Reference proteome</keyword>
<dbReference type="CDD" id="cd06170">
    <property type="entry name" value="LuxR_C_like"/>
    <property type="match status" value="1"/>
</dbReference>
<evidence type="ECO:0000256" key="1">
    <source>
        <dbReference type="ARBA" id="ARBA00022741"/>
    </source>
</evidence>
<dbReference type="InterPro" id="IPR041664">
    <property type="entry name" value="AAA_16"/>
</dbReference>
<dbReference type="EMBL" id="JANTEZ010000001">
    <property type="protein sequence ID" value="MCS5713342.1"/>
    <property type="molecule type" value="Genomic_DNA"/>
</dbReference>
<dbReference type="SUPFAM" id="SSF52540">
    <property type="entry name" value="P-loop containing nucleoside triphosphate hydrolases"/>
    <property type="match status" value="1"/>
</dbReference>
<dbReference type="Pfam" id="PF00196">
    <property type="entry name" value="GerE"/>
    <property type="match status" value="1"/>
</dbReference>
<dbReference type="InterPro" id="IPR000792">
    <property type="entry name" value="Tscrpt_reg_LuxR_C"/>
</dbReference>
<dbReference type="InterPro" id="IPR003593">
    <property type="entry name" value="AAA+_ATPase"/>
</dbReference>
<evidence type="ECO:0000259" key="3">
    <source>
        <dbReference type="PROSITE" id="PS50043"/>
    </source>
</evidence>
<protein>
    <submittedName>
        <fullName evidence="4">AAA family ATPase</fullName>
    </submittedName>
</protein>
<dbReference type="InterPro" id="IPR011990">
    <property type="entry name" value="TPR-like_helical_dom_sf"/>
</dbReference>
<dbReference type="PRINTS" id="PR00038">
    <property type="entry name" value="HTHLUXR"/>
</dbReference>
<organism evidence="4 5">
    <name type="scientific">Herbiconiux gentiana</name>
    <dbReference type="NCBI Taxonomy" id="2970912"/>
    <lineage>
        <taxon>Bacteria</taxon>
        <taxon>Bacillati</taxon>
        <taxon>Actinomycetota</taxon>
        <taxon>Actinomycetes</taxon>
        <taxon>Micrococcales</taxon>
        <taxon>Microbacteriaceae</taxon>
        <taxon>Herbiconiux</taxon>
    </lineage>
</organism>
<dbReference type="InterPro" id="IPR016032">
    <property type="entry name" value="Sig_transdc_resp-reg_C-effctor"/>
</dbReference>
<accession>A0ABT2GCI2</accession>
<evidence type="ECO:0000313" key="4">
    <source>
        <dbReference type="EMBL" id="MCS5713342.1"/>
    </source>
</evidence>
<dbReference type="PROSITE" id="PS00622">
    <property type="entry name" value="HTH_LUXR_1"/>
    <property type="match status" value="1"/>
</dbReference>
<dbReference type="SMART" id="SM00421">
    <property type="entry name" value="HTH_LUXR"/>
    <property type="match status" value="1"/>
</dbReference>
<dbReference type="Pfam" id="PF13191">
    <property type="entry name" value="AAA_16"/>
    <property type="match status" value="1"/>
</dbReference>
<gene>
    <name evidence="4" type="ORF">NVV95_02110</name>
</gene>
<comment type="caution">
    <text evidence="4">The sequence shown here is derived from an EMBL/GenBank/DDBJ whole genome shotgun (WGS) entry which is preliminary data.</text>
</comment>
<dbReference type="PROSITE" id="PS50043">
    <property type="entry name" value="HTH_LUXR_2"/>
    <property type="match status" value="1"/>
</dbReference>
<dbReference type="SMART" id="SM00382">
    <property type="entry name" value="AAA"/>
    <property type="match status" value="1"/>
</dbReference>
<dbReference type="Gene3D" id="1.25.40.10">
    <property type="entry name" value="Tetratricopeptide repeat domain"/>
    <property type="match status" value="1"/>
</dbReference>